<evidence type="ECO:0000256" key="2">
    <source>
        <dbReference type="ARBA" id="ARBA00012980"/>
    </source>
</evidence>
<dbReference type="InterPro" id="IPR039430">
    <property type="entry name" value="Thymidylate_kin-like_dom"/>
</dbReference>
<keyword evidence="14" id="KW-1185">Reference proteome</keyword>
<organism evidence="13 14">
    <name type="scientific">Xylocopilactobacillus apicola</name>
    <dbReference type="NCBI Taxonomy" id="2932184"/>
    <lineage>
        <taxon>Bacteria</taxon>
        <taxon>Bacillati</taxon>
        <taxon>Bacillota</taxon>
        <taxon>Bacilli</taxon>
        <taxon>Lactobacillales</taxon>
        <taxon>Lactobacillaceae</taxon>
        <taxon>Xylocopilactobacillus</taxon>
    </lineage>
</organism>
<dbReference type="SUPFAM" id="SSF52540">
    <property type="entry name" value="P-loop containing nucleoside triphosphate hydrolases"/>
    <property type="match status" value="1"/>
</dbReference>
<name>A0AAU9D8U7_9LACO</name>
<evidence type="ECO:0000313" key="13">
    <source>
        <dbReference type="EMBL" id="BDR58775.1"/>
    </source>
</evidence>
<dbReference type="InterPro" id="IPR027417">
    <property type="entry name" value="P-loop_NTPase"/>
</dbReference>
<dbReference type="PROSITE" id="PS01331">
    <property type="entry name" value="THYMIDYLATE_KINASE"/>
    <property type="match status" value="1"/>
</dbReference>
<dbReference type="CDD" id="cd01672">
    <property type="entry name" value="TMPK"/>
    <property type="match status" value="1"/>
</dbReference>
<keyword evidence="8 11" id="KW-0067">ATP-binding</keyword>
<comment type="function">
    <text evidence="10 11">Phosphorylation of dTMP to form dTDP in both de novo and salvage pathways of dTTP synthesis.</text>
</comment>
<dbReference type="PANTHER" id="PTHR10344">
    <property type="entry name" value="THYMIDYLATE KINASE"/>
    <property type="match status" value="1"/>
</dbReference>
<evidence type="ECO:0000313" key="14">
    <source>
        <dbReference type="Proteomes" id="UP001321861"/>
    </source>
</evidence>
<dbReference type="Gene3D" id="3.40.50.300">
    <property type="entry name" value="P-loop containing nucleotide triphosphate hydrolases"/>
    <property type="match status" value="1"/>
</dbReference>
<dbReference type="InterPro" id="IPR018094">
    <property type="entry name" value="Thymidylate_kinase"/>
</dbReference>
<evidence type="ECO:0000256" key="5">
    <source>
        <dbReference type="ARBA" id="ARBA00022727"/>
    </source>
</evidence>
<evidence type="ECO:0000256" key="3">
    <source>
        <dbReference type="ARBA" id="ARBA00017144"/>
    </source>
</evidence>
<dbReference type="GO" id="GO:0006227">
    <property type="term" value="P:dUDP biosynthetic process"/>
    <property type="evidence" value="ECO:0007669"/>
    <property type="project" value="TreeGrafter"/>
</dbReference>
<reference evidence="13 14" key="1">
    <citation type="journal article" date="2023" name="Microbiol. Spectr.">
        <title>Symbiosis of Carpenter Bees with Uncharacterized Lactic Acid Bacteria Showing NAD Auxotrophy.</title>
        <authorList>
            <person name="Kawasaki S."/>
            <person name="Ozawa K."/>
            <person name="Mori T."/>
            <person name="Yamamoto A."/>
            <person name="Ito M."/>
            <person name="Ohkuma M."/>
            <person name="Sakamoto M."/>
            <person name="Matsutani M."/>
        </authorList>
    </citation>
    <scope>NUCLEOTIDE SEQUENCE [LARGE SCALE GENOMIC DNA]</scope>
    <source>
        <strain evidence="13 14">XA3</strain>
    </source>
</reference>
<dbReference type="EC" id="2.7.4.9" evidence="2 11"/>
<keyword evidence="7 11" id="KW-0418">Kinase</keyword>
<evidence type="ECO:0000256" key="1">
    <source>
        <dbReference type="ARBA" id="ARBA00009776"/>
    </source>
</evidence>
<dbReference type="InterPro" id="IPR018095">
    <property type="entry name" value="Thymidylate_kin_CS"/>
</dbReference>
<evidence type="ECO:0000256" key="7">
    <source>
        <dbReference type="ARBA" id="ARBA00022777"/>
    </source>
</evidence>
<dbReference type="Proteomes" id="UP001321861">
    <property type="component" value="Chromosome"/>
</dbReference>
<feature type="domain" description="Thymidylate kinase-like" evidence="12">
    <location>
        <begin position="5"/>
        <end position="193"/>
    </location>
</feature>
<evidence type="ECO:0000256" key="11">
    <source>
        <dbReference type="HAMAP-Rule" id="MF_00165"/>
    </source>
</evidence>
<proteinExistence type="inferred from homology"/>
<dbReference type="Pfam" id="PF02223">
    <property type="entry name" value="Thymidylate_kin"/>
    <property type="match status" value="1"/>
</dbReference>
<evidence type="ECO:0000256" key="6">
    <source>
        <dbReference type="ARBA" id="ARBA00022741"/>
    </source>
</evidence>
<accession>A0AAU9D8U7</accession>
<dbReference type="GO" id="GO:0006233">
    <property type="term" value="P:dTDP biosynthetic process"/>
    <property type="evidence" value="ECO:0007669"/>
    <property type="project" value="InterPro"/>
</dbReference>
<sequence length="207" mass="23413">MFISFEGIDGAGKSTAFDRLKQELLLTPWAKNLVFTREPGGTKISEEIRDILINEQMDPWTEALLYAAARRQNVVEKIVPSLKSGKVVLTDRYVDSSLAYQGGGRNLGVENIAKLNQSAIQGVLPDRVVYFRIDPEISRKRMSKRMQDADRFEKEQGIFFKTIAAVFENLIAKDPARFIIIEANKSPEEVYEAVKKAVFPLIEEAMK</sequence>
<dbReference type="EMBL" id="AP026802">
    <property type="protein sequence ID" value="BDR58775.1"/>
    <property type="molecule type" value="Genomic_DNA"/>
</dbReference>
<dbReference type="GO" id="GO:0004798">
    <property type="term" value="F:dTMP kinase activity"/>
    <property type="evidence" value="ECO:0007669"/>
    <property type="project" value="UniProtKB-UniRule"/>
</dbReference>
<protein>
    <recommendedName>
        <fullName evidence="3 11">Thymidylate kinase</fullName>
        <ecNumber evidence="2 11">2.7.4.9</ecNumber>
    </recommendedName>
    <alternativeName>
        <fullName evidence="11">dTMP kinase</fullName>
    </alternativeName>
</protein>
<dbReference type="RefSeq" id="WP_317634607.1">
    <property type="nucleotide sequence ID" value="NZ_AP026802.1"/>
</dbReference>
<evidence type="ECO:0000256" key="8">
    <source>
        <dbReference type="ARBA" id="ARBA00022840"/>
    </source>
</evidence>
<dbReference type="PANTHER" id="PTHR10344:SF4">
    <property type="entry name" value="UMP-CMP KINASE 2, MITOCHONDRIAL"/>
    <property type="match status" value="1"/>
</dbReference>
<keyword evidence="6 11" id="KW-0547">Nucleotide-binding</keyword>
<dbReference type="KEGG" id="xap:XA3_12160"/>
<dbReference type="FunFam" id="3.40.50.300:FF:000225">
    <property type="entry name" value="Thymidylate kinase"/>
    <property type="match status" value="1"/>
</dbReference>
<comment type="similarity">
    <text evidence="1 11">Belongs to the thymidylate kinase family.</text>
</comment>
<gene>
    <name evidence="11 13" type="primary">tmk</name>
    <name evidence="13" type="ORF">XA3_12160</name>
</gene>
<feature type="binding site" evidence="11">
    <location>
        <begin position="7"/>
        <end position="14"/>
    </location>
    <ligand>
        <name>ATP</name>
        <dbReference type="ChEBI" id="CHEBI:30616"/>
    </ligand>
</feature>
<evidence type="ECO:0000256" key="9">
    <source>
        <dbReference type="ARBA" id="ARBA00048743"/>
    </source>
</evidence>
<evidence type="ECO:0000259" key="12">
    <source>
        <dbReference type="Pfam" id="PF02223"/>
    </source>
</evidence>
<dbReference type="GO" id="GO:0006235">
    <property type="term" value="P:dTTP biosynthetic process"/>
    <property type="evidence" value="ECO:0007669"/>
    <property type="project" value="UniProtKB-UniRule"/>
</dbReference>
<keyword evidence="5 11" id="KW-0545">Nucleotide biosynthesis</keyword>
<evidence type="ECO:0000256" key="10">
    <source>
        <dbReference type="ARBA" id="ARBA00057735"/>
    </source>
</evidence>
<dbReference type="HAMAP" id="MF_00165">
    <property type="entry name" value="Thymidylate_kinase"/>
    <property type="match status" value="1"/>
</dbReference>
<dbReference type="NCBIfam" id="TIGR00041">
    <property type="entry name" value="DTMP_kinase"/>
    <property type="match status" value="1"/>
</dbReference>
<evidence type="ECO:0000256" key="4">
    <source>
        <dbReference type="ARBA" id="ARBA00022679"/>
    </source>
</evidence>
<comment type="catalytic activity">
    <reaction evidence="9 11">
        <text>dTMP + ATP = dTDP + ADP</text>
        <dbReference type="Rhea" id="RHEA:13517"/>
        <dbReference type="ChEBI" id="CHEBI:30616"/>
        <dbReference type="ChEBI" id="CHEBI:58369"/>
        <dbReference type="ChEBI" id="CHEBI:63528"/>
        <dbReference type="ChEBI" id="CHEBI:456216"/>
        <dbReference type="EC" id="2.7.4.9"/>
    </reaction>
</comment>
<keyword evidence="4 11" id="KW-0808">Transferase</keyword>
<dbReference type="GO" id="GO:0005524">
    <property type="term" value="F:ATP binding"/>
    <property type="evidence" value="ECO:0007669"/>
    <property type="project" value="UniProtKB-UniRule"/>
</dbReference>
<dbReference type="GO" id="GO:0005829">
    <property type="term" value="C:cytosol"/>
    <property type="evidence" value="ECO:0007669"/>
    <property type="project" value="TreeGrafter"/>
</dbReference>
<dbReference type="AlphaFoldDB" id="A0AAU9D8U7"/>